<dbReference type="InterPro" id="IPR036188">
    <property type="entry name" value="FAD/NAD-bd_sf"/>
</dbReference>
<dbReference type="AlphaFoldDB" id="A0A7W7V8P8"/>
<protein>
    <submittedName>
        <fullName evidence="2">Flavin-dependent dehydrogenase</fullName>
    </submittedName>
</protein>
<accession>A0A7W7V8P8</accession>
<dbReference type="PANTHER" id="PTHR42685">
    <property type="entry name" value="GERANYLGERANYL DIPHOSPHATE REDUCTASE"/>
    <property type="match status" value="1"/>
</dbReference>
<evidence type="ECO:0000313" key="3">
    <source>
        <dbReference type="Proteomes" id="UP000579523"/>
    </source>
</evidence>
<evidence type="ECO:0000259" key="1">
    <source>
        <dbReference type="Pfam" id="PF01494"/>
    </source>
</evidence>
<dbReference type="RefSeq" id="WP_184825497.1">
    <property type="nucleotide sequence ID" value="NZ_BMTI01000018.1"/>
</dbReference>
<dbReference type="Gene3D" id="3.50.50.60">
    <property type="entry name" value="FAD/NAD(P)-binding domain"/>
    <property type="match status" value="1"/>
</dbReference>
<sequence length="356" mass="37294">MSGAVYDTDLLVVGAGPAGLAAALHAARAGMSVTVCEKRPDPVDKACGEGLMPGGVRRLHALGVRPEGVPLVGIDYLDPSGRRAHAPFPAGPGMGVRRTALQAALSAAAHAAGAHRLDVRVTAVAQDATGVTAAGVRARWLIAADGLHSPLRRHLGVPVRRGFPRRFGLRRHWRAEPWSRSVQVVWGPHAEAYITPVAADQVGVAVLYRPAAASPDTAAHHAYAALLETFPHLCRRLAHADPASSVRGAGPMRQYPARRVVGRVLLAGDAAGYEDALTGEGISLALAQAEAAVDALVAGSPARYGHAWRRLTRRYRWLTRALVLATAHPGARSLLVPGCRAAPAAFRAAVRQLAAS</sequence>
<organism evidence="2 3">
    <name type="scientific">Streptomyces griseomycini</name>
    <dbReference type="NCBI Taxonomy" id="66895"/>
    <lineage>
        <taxon>Bacteria</taxon>
        <taxon>Bacillati</taxon>
        <taxon>Actinomycetota</taxon>
        <taxon>Actinomycetes</taxon>
        <taxon>Kitasatosporales</taxon>
        <taxon>Streptomycetaceae</taxon>
        <taxon>Streptomyces</taxon>
    </lineage>
</organism>
<name>A0A7W7V8P8_9ACTN</name>
<keyword evidence="3" id="KW-1185">Reference proteome</keyword>
<dbReference type="InterPro" id="IPR002938">
    <property type="entry name" value="FAD-bd"/>
</dbReference>
<dbReference type="InterPro" id="IPR050407">
    <property type="entry name" value="Geranylgeranyl_reductase"/>
</dbReference>
<dbReference type="SUPFAM" id="SSF51905">
    <property type="entry name" value="FAD/NAD(P)-binding domain"/>
    <property type="match status" value="1"/>
</dbReference>
<dbReference type="Pfam" id="PF01494">
    <property type="entry name" value="FAD_binding_3"/>
    <property type="match status" value="1"/>
</dbReference>
<evidence type="ECO:0000313" key="2">
    <source>
        <dbReference type="EMBL" id="MBB4901197.1"/>
    </source>
</evidence>
<feature type="domain" description="FAD-binding" evidence="1">
    <location>
        <begin position="7"/>
        <end position="297"/>
    </location>
</feature>
<dbReference type="GO" id="GO:0071949">
    <property type="term" value="F:FAD binding"/>
    <property type="evidence" value="ECO:0007669"/>
    <property type="project" value="InterPro"/>
</dbReference>
<reference evidence="2 3" key="1">
    <citation type="submission" date="2020-08" db="EMBL/GenBank/DDBJ databases">
        <title>Genomic Encyclopedia of Type Strains, Phase III (KMG-III): the genomes of soil and plant-associated and newly described type strains.</title>
        <authorList>
            <person name="Whitman W."/>
        </authorList>
    </citation>
    <scope>NUCLEOTIDE SEQUENCE [LARGE SCALE GENOMIC DNA]</scope>
    <source>
        <strain evidence="2 3">CECT 3273</strain>
    </source>
</reference>
<dbReference type="PANTHER" id="PTHR42685:SF19">
    <property type="entry name" value="POSSIBLE OXIDOREDUCTASE"/>
    <property type="match status" value="1"/>
</dbReference>
<dbReference type="EMBL" id="JACHJI010000010">
    <property type="protein sequence ID" value="MBB4901197.1"/>
    <property type="molecule type" value="Genomic_DNA"/>
</dbReference>
<gene>
    <name evidence="2" type="ORF">FHS37_005284</name>
</gene>
<proteinExistence type="predicted"/>
<comment type="caution">
    <text evidence="2">The sequence shown here is derived from an EMBL/GenBank/DDBJ whole genome shotgun (WGS) entry which is preliminary data.</text>
</comment>
<dbReference type="PRINTS" id="PR00420">
    <property type="entry name" value="RNGMNOXGNASE"/>
</dbReference>
<dbReference type="Proteomes" id="UP000579523">
    <property type="component" value="Unassembled WGS sequence"/>
</dbReference>